<dbReference type="AlphaFoldDB" id="A0A8H3WYD9"/>
<gene>
    <name evidence="4" type="ORF">F8M41_013437</name>
</gene>
<organism evidence="4 5">
    <name type="scientific">Gigaspora margarita</name>
    <dbReference type="NCBI Taxonomy" id="4874"/>
    <lineage>
        <taxon>Eukaryota</taxon>
        <taxon>Fungi</taxon>
        <taxon>Fungi incertae sedis</taxon>
        <taxon>Mucoromycota</taxon>
        <taxon>Glomeromycotina</taxon>
        <taxon>Glomeromycetes</taxon>
        <taxon>Diversisporales</taxon>
        <taxon>Gigasporaceae</taxon>
        <taxon>Gigaspora</taxon>
    </lineage>
</organism>
<evidence type="ECO:0000313" key="5">
    <source>
        <dbReference type="Proteomes" id="UP000439903"/>
    </source>
</evidence>
<evidence type="ECO:0000256" key="2">
    <source>
        <dbReference type="ARBA" id="ARBA00023239"/>
    </source>
</evidence>
<dbReference type="OrthoDB" id="63533at2759"/>
<dbReference type="InterPro" id="IPR008929">
    <property type="entry name" value="Chondroitin_lyas"/>
</dbReference>
<dbReference type="GO" id="GO:0042597">
    <property type="term" value="C:periplasmic space"/>
    <property type="evidence" value="ECO:0007669"/>
    <property type="project" value="InterPro"/>
</dbReference>
<reference evidence="4 5" key="1">
    <citation type="journal article" date="2019" name="Environ. Microbiol.">
        <title>At the nexus of three kingdoms: the genome of the mycorrhizal fungus Gigaspora margarita provides insights into plant, endobacterial and fungal interactions.</title>
        <authorList>
            <person name="Venice F."/>
            <person name="Ghignone S."/>
            <person name="Salvioli di Fossalunga A."/>
            <person name="Amselem J."/>
            <person name="Novero M."/>
            <person name="Xianan X."/>
            <person name="Sedzielewska Toro K."/>
            <person name="Morin E."/>
            <person name="Lipzen A."/>
            <person name="Grigoriev I.V."/>
            <person name="Henrissat B."/>
            <person name="Martin F.M."/>
            <person name="Bonfante P."/>
        </authorList>
    </citation>
    <scope>NUCLEOTIDE SEQUENCE [LARGE SCALE GENOMIC DNA]</scope>
    <source>
        <strain evidence="4 5">BEG34</strain>
    </source>
</reference>
<dbReference type="Pfam" id="PF05426">
    <property type="entry name" value="Alginate_lyase"/>
    <property type="match status" value="1"/>
</dbReference>
<keyword evidence="1" id="KW-0732">Signal</keyword>
<feature type="domain" description="Alginate lyase" evidence="3">
    <location>
        <begin position="132"/>
        <end position="190"/>
    </location>
</feature>
<accession>A0A8H3WYD9</accession>
<evidence type="ECO:0000256" key="1">
    <source>
        <dbReference type="ARBA" id="ARBA00022729"/>
    </source>
</evidence>
<sequence length="302" mass="34705">MKAQKALLLVLLATILTIITICALLASRYIERYEDSSNYFEANSEETLIDSKSSDKSIIDPDVPISIVNKEPELMEDSRIKMVTGRKGKHIKYLNGHYYTEYLKILREQHNQMLNYIVRKANSAVANNSVYSVTLKPQLAPSNDPHDYLSLARYYWPNPKTENGIPYIVRDGYSNPEIWTVEDYVLLRKLMAEIQATHLGFDGWNYRGKNNQSIKTAVDYLLPFALNGGEGWKFKNIDGFKMSKYIRILEFSWIVWGDDKYLDAIKILKPKAKAEKTSQASEENSLCIWSLLNDGALWPCLK</sequence>
<evidence type="ECO:0000313" key="4">
    <source>
        <dbReference type="EMBL" id="KAF0369720.1"/>
    </source>
</evidence>
<keyword evidence="2 4" id="KW-0456">Lyase</keyword>
<protein>
    <submittedName>
        <fullName evidence="4">Chondroitin AC/alginate lyase</fullName>
    </submittedName>
</protein>
<keyword evidence="5" id="KW-1185">Reference proteome</keyword>
<dbReference type="InterPro" id="IPR008397">
    <property type="entry name" value="Alginate_lyase_dom"/>
</dbReference>
<name>A0A8H3WYD9_GIGMA</name>
<evidence type="ECO:0000259" key="3">
    <source>
        <dbReference type="Pfam" id="PF05426"/>
    </source>
</evidence>
<dbReference type="EMBL" id="WTPW01002725">
    <property type="protein sequence ID" value="KAF0369720.1"/>
    <property type="molecule type" value="Genomic_DNA"/>
</dbReference>
<dbReference type="Proteomes" id="UP000439903">
    <property type="component" value="Unassembled WGS sequence"/>
</dbReference>
<dbReference type="GO" id="GO:0016829">
    <property type="term" value="F:lyase activity"/>
    <property type="evidence" value="ECO:0007669"/>
    <property type="project" value="UniProtKB-KW"/>
</dbReference>
<comment type="caution">
    <text evidence="4">The sequence shown here is derived from an EMBL/GenBank/DDBJ whole genome shotgun (WGS) entry which is preliminary data.</text>
</comment>
<dbReference type="Gene3D" id="1.50.10.100">
    <property type="entry name" value="Chondroitin AC/alginate lyase"/>
    <property type="match status" value="1"/>
</dbReference>
<proteinExistence type="predicted"/>